<name>A0A2P9HGH9_9HYPH</name>
<sequence length="429" mass="46285">MNTLRNRIALLLICAIVSVVGLATFAADRVLSPPPRELTSDPLARQIMLQVSLFTQNPAAAQAYGLVVQDKPIDTNVDERGTRFISRALAANGKDWPLIVSHADTPRTDNVSVKLGEDRWIILQIPQMGPPEGAARVLALWVCLIVLGSAVISLFAAAKITKPLRLLEGAVTRIGPDGVLPLIPETGSGEVRATAKAINRLSTRLKTAMESRMRLVAAAGHDLRTPMTRMRLRAEFVADEAERAKWLADLEELDSIADSAIRLVREEVDSNGATEILQLDRLVTELVAELRAIGYSAELQPVKTAQPLVVQANPIALTRALRNLMINAATHGHHAVVSSVEKNGEAVVLIEDNGPGIPEELIGRIFEPFFRVDAGRRKMHPGAGLGLAIAKEIIERMGGRIDIANKTPNGIAQTVTLPVATKSLSKQGL</sequence>
<evidence type="ECO:0000256" key="5">
    <source>
        <dbReference type="ARBA" id="ARBA00022553"/>
    </source>
</evidence>
<evidence type="ECO:0000259" key="11">
    <source>
        <dbReference type="PROSITE" id="PS50109"/>
    </source>
</evidence>
<keyword evidence="16" id="KW-1185">Reference proteome</keyword>
<dbReference type="SUPFAM" id="SSF55874">
    <property type="entry name" value="ATPase domain of HSP90 chaperone/DNA topoisomerase II/histidine kinase"/>
    <property type="match status" value="1"/>
</dbReference>
<evidence type="ECO:0000256" key="7">
    <source>
        <dbReference type="ARBA" id="ARBA00022741"/>
    </source>
</evidence>
<dbReference type="SUPFAM" id="SSF47384">
    <property type="entry name" value="Homodimeric domain of signal transducing histidine kinase"/>
    <property type="match status" value="1"/>
</dbReference>
<dbReference type="PRINTS" id="PR00344">
    <property type="entry name" value="BCTRLSENSOR"/>
</dbReference>
<dbReference type="EC" id="2.7.13.3" evidence="3"/>
<dbReference type="GO" id="GO:0005524">
    <property type="term" value="F:ATP binding"/>
    <property type="evidence" value="ECO:0007669"/>
    <property type="project" value="UniProtKB-KW"/>
</dbReference>
<evidence type="ECO:0000256" key="3">
    <source>
        <dbReference type="ARBA" id="ARBA00012438"/>
    </source>
</evidence>
<dbReference type="Proteomes" id="UP000574931">
    <property type="component" value="Unassembled WGS sequence"/>
</dbReference>
<keyword evidence="8 14" id="KW-0418">Kinase</keyword>
<dbReference type="InterPro" id="IPR050980">
    <property type="entry name" value="2C_sensor_his_kinase"/>
</dbReference>
<proteinExistence type="predicted"/>
<dbReference type="PANTHER" id="PTHR44936">
    <property type="entry name" value="SENSOR PROTEIN CREC"/>
    <property type="match status" value="1"/>
</dbReference>
<feature type="domain" description="Histidine kinase" evidence="11">
    <location>
        <begin position="218"/>
        <end position="421"/>
    </location>
</feature>
<accession>A0A2P9HGH9</accession>
<dbReference type="EMBL" id="JABFCY010000002">
    <property type="protein sequence ID" value="NNU59655.1"/>
    <property type="molecule type" value="Genomic_DNA"/>
</dbReference>
<dbReference type="Gene3D" id="3.30.565.10">
    <property type="entry name" value="Histidine kinase-like ATPase, C-terminal domain"/>
    <property type="match status" value="1"/>
</dbReference>
<dbReference type="RefSeq" id="WP_109367150.1">
    <property type="nucleotide sequence ID" value="NZ_JABFCY010000002.1"/>
</dbReference>
<dbReference type="InterPro" id="IPR036890">
    <property type="entry name" value="HATPase_C_sf"/>
</dbReference>
<dbReference type="InterPro" id="IPR005467">
    <property type="entry name" value="His_kinase_dom"/>
</dbReference>
<dbReference type="Proteomes" id="UP000246073">
    <property type="component" value="Unassembled WGS sequence"/>
</dbReference>
<dbReference type="Pfam" id="PF02518">
    <property type="entry name" value="HATPase_c"/>
    <property type="match status" value="1"/>
</dbReference>
<evidence type="ECO:0000256" key="8">
    <source>
        <dbReference type="ARBA" id="ARBA00022777"/>
    </source>
</evidence>
<evidence type="ECO:0000313" key="16">
    <source>
        <dbReference type="Proteomes" id="UP000574931"/>
    </source>
</evidence>
<dbReference type="InterPro" id="IPR003594">
    <property type="entry name" value="HATPase_dom"/>
</dbReference>
<dbReference type="SMART" id="SM00387">
    <property type="entry name" value="HATPase_c"/>
    <property type="match status" value="1"/>
</dbReference>
<dbReference type="SMART" id="SM00304">
    <property type="entry name" value="HAMP"/>
    <property type="match status" value="1"/>
</dbReference>
<evidence type="ECO:0000256" key="4">
    <source>
        <dbReference type="ARBA" id="ARBA00022475"/>
    </source>
</evidence>
<reference evidence="14" key="1">
    <citation type="submission" date="2017-12" db="EMBL/GenBank/DDBJ databases">
        <authorList>
            <person name="Hurst M.R.H."/>
        </authorList>
    </citation>
    <scope>NUCLEOTIDE SEQUENCE [LARGE SCALE GENOMIC DNA]</scope>
    <source>
        <strain evidence="14">FI11154</strain>
    </source>
</reference>
<keyword evidence="7" id="KW-0547">Nucleotide-binding</keyword>
<gene>
    <name evidence="13" type="ORF">HKX02_05185</name>
    <name evidence="14" type="ORF">OHAE_3111</name>
</gene>
<dbReference type="Gene3D" id="6.10.340.10">
    <property type="match status" value="1"/>
</dbReference>
<evidence type="ECO:0000256" key="1">
    <source>
        <dbReference type="ARBA" id="ARBA00000085"/>
    </source>
</evidence>
<dbReference type="InterPro" id="IPR003661">
    <property type="entry name" value="HisK_dim/P_dom"/>
</dbReference>
<feature type="domain" description="HAMP" evidence="12">
    <location>
        <begin position="158"/>
        <end position="210"/>
    </location>
</feature>
<keyword evidence="6 14" id="KW-0808">Transferase</keyword>
<evidence type="ECO:0000313" key="13">
    <source>
        <dbReference type="EMBL" id="NNU59655.1"/>
    </source>
</evidence>
<dbReference type="GO" id="GO:0000155">
    <property type="term" value="F:phosphorelay sensor kinase activity"/>
    <property type="evidence" value="ECO:0007669"/>
    <property type="project" value="InterPro"/>
</dbReference>
<comment type="catalytic activity">
    <reaction evidence="1">
        <text>ATP + protein L-histidine = ADP + protein N-phospho-L-histidine.</text>
        <dbReference type="EC" id="2.7.13.3"/>
    </reaction>
</comment>
<dbReference type="PROSITE" id="PS50109">
    <property type="entry name" value="HIS_KIN"/>
    <property type="match status" value="1"/>
</dbReference>
<dbReference type="InterPro" id="IPR004358">
    <property type="entry name" value="Sig_transdc_His_kin-like_C"/>
</dbReference>
<dbReference type="Pfam" id="PF00672">
    <property type="entry name" value="HAMP"/>
    <property type="match status" value="1"/>
</dbReference>
<protein>
    <recommendedName>
        <fullName evidence="3">histidine kinase</fullName>
        <ecNumber evidence="3">2.7.13.3</ecNumber>
    </recommendedName>
</protein>
<evidence type="ECO:0000256" key="10">
    <source>
        <dbReference type="SAM" id="Phobius"/>
    </source>
</evidence>
<keyword evidence="10" id="KW-0472">Membrane</keyword>
<evidence type="ECO:0000313" key="14">
    <source>
        <dbReference type="EMBL" id="SPL63179.1"/>
    </source>
</evidence>
<evidence type="ECO:0000256" key="2">
    <source>
        <dbReference type="ARBA" id="ARBA00004651"/>
    </source>
</evidence>
<dbReference type="PROSITE" id="PS50885">
    <property type="entry name" value="HAMP"/>
    <property type="match status" value="1"/>
</dbReference>
<dbReference type="GO" id="GO:0005886">
    <property type="term" value="C:plasma membrane"/>
    <property type="evidence" value="ECO:0007669"/>
    <property type="project" value="UniProtKB-SubCell"/>
</dbReference>
<dbReference type="PANTHER" id="PTHR44936:SF10">
    <property type="entry name" value="SENSOR PROTEIN RSTB"/>
    <property type="match status" value="1"/>
</dbReference>
<comment type="subcellular location">
    <subcellularLocation>
        <location evidence="2">Cell membrane</location>
        <topology evidence="2">Multi-pass membrane protein</topology>
    </subcellularLocation>
</comment>
<evidence type="ECO:0000256" key="6">
    <source>
        <dbReference type="ARBA" id="ARBA00022679"/>
    </source>
</evidence>
<evidence type="ECO:0000259" key="12">
    <source>
        <dbReference type="PROSITE" id="PS50885"/>
    </source>
</evidence>
<dbReference type="AlphaFoldDB" id="A0A2P9HGH9"/>
<dbReference type="CDD" id="cd00082">
    <property type="entry name" value="HisKA"/>
    <property type="match status" value="1"/>
</dbReference>
<dbReference type="CDD" id="cd00075">
    <property type="entry name" value="HATPase"/>
    <property type="match status" value="1"/>
</dbReference>
<dbReference type="InterPro" id="IPR036097">
    <property type="entry name" value="HisK_dim/P_sf"/>
</dbReference>
<keyword evidence="9" id="KW-0067">ATP-binding</keyword>
<organism evidence="14 15">
    <name type="scientific">Ochrobactrum soli</name>
    <dbReference type="NCBI Taxonomy" id="2448455"/>
    <lineage>
        <taxon>Bacteria</taxon>
        <taxon>Pseudomonadati</taxon>
        <taxon>Pseudomonadota</taxon>
        <taxon>Alphaproteobacteria</taxon>
        <taxon>Hyphomicrobiales</taxon>
        <taxon>Brucellaceae</taxon>
        <taxon>Brucella/Ochrobactrum group</taxon>
        <taxon>Ochrobactrum</taxon>
    </lineage>
</organism>
<evidence type="ECO:0000313" key="15">
    <source>
        <dbReference type="Proteomes" id="UP000246073"/>
    </source>
</evidence>
<keyword evidence="10" id="KW-1133">Transmembrane helix</keyword>
<dbReference type="EMBL" id="OOFM01000004">
    <property type="protein sequence ID" value="SPL63179.1"/>
    <property type="molecule type" value="Genomic_DNA"/>
</dbReference>
<keyword evidence="5" id="KW-0597">Phosphoprotein</keyword>
<keyword evidence="4" id="KW-1003">Cell membrane</keyword>
<evidence type="ECO:0000256" key="9">
    <source>
        <dbReference type="ARBA" id="ARBA00022840"/>
    </source>
</evidence>
<reference evidence="15" key="2">
    <citation type="submission" date="2017-12" db="EMBL/GenBank/DDBJ databases">
        <authorList>
            <person name="Diaz M."/>
        </authorList>
    </citation>
    <scope>NUCLEOTIDE SEQUENCE [LARGE SCALE GENOMIC DNA]</scope>
    <source>
        <strain evidence="15">FI11154</strain>
    </source>
</reference>
<feature type="transmembrane region" description="Helical" evidence="10">
    <location>
        <begin position="138"/>
        <end position="158"/>
    </location>
</feature>
<keyword evidence="10" id="KW-0812">Transmembrane</keyword>
<dbReference type="InterPro" id="IPR003660">
    <property type="entry name" value="HAMP_dom"/>
</dbReference>
<reference evidence="13 16" key="3">
    <citation type="submission" date="2020-05" db="EMBL/GenBank/DDBJ databases">
        <title>Draft Genome Sequence of Ochrobactrum soli Isolated from Stable Fly Gut.</title>
        <authorList>
            <person name="Pileggi M.T."/>
            <person name="Vazhakkala L.J."/>
            <person name="Wong C.N."/>
        </authorList>
    </citation>
    <scope>NUCLEOTIDE SEQUENCE [LARGE SCALE GENOMIC DNA]</scope>
    <source>
        <strain evidence="13 16">MTP-C0764</strain>
    </source>
</reference>